<sequence length="303" mass="32544">MPETMYVTTSHPAEDLGLADSGPRTLSLALAVHHLAGPGRPFVDHDHDYFTDLLTTHGLTLDEERFAAGRNSYTDLVSALVPEMGRYRDRFDLAMMVSAAPDAEPGWPMCFLTEVVAAPGLAFAIADQGVMAPFTALRLATDWARAGTARRILLFALDQASVLHDGPVPDHLRVVEDSGVLLVFDIDAEPQGRLEARRPQRMRPEAVPGGWSALLGEAHATTDLPVTAVAGTGLAGALGNAAERLDVPPGRPATGMWAVLVEGLPTWRAEGRRVLMADYDPDLGRLSSCLIDIEPVRGEEARS</sequence>
<dbReference type="AlphaFoldDB" id="A0A1G8A7X2"/>
<dbReference type="STRING" id="504805.SAMN05421505_11252"/>
<organism evidence="1 2">
    <name type="scientific">Sinosporangium album</name>
    <dbReference type="NCBI Taxonomy" id="504805"/>
    <lineage>
        <taxon>Bacteria</taxon>
        <taxon>Bacillati</taxon>
        <taxon>Actinomycetota</taxon>
        <taxon>Actinomycetes</taxon>
        <taxon>Streptosporangiales</taxon>
        <taxon>Streptosporangiaceae</taxon>
        <taxon>Sinosporangium</taxon>
    </lineage>
</organism>
<accession>A0A1G8A7X2</accession>
<proteinExistence type="predicted"/>
<reference evidence="1 2" key="1">
    <citation type="submission" date="2016-10" db="EMBL/GenBank/DDBJ databases">
        <authorList>
            <person name="de Groot N.N."/>
        </authorList>
    </citation>
    <scope>NUCLEOTIDE SEQUENCE [LARGE SCALE GENOMIC DNA]</scope>
    <source>
        <strain evidence="1 2">CPCC 201354</strain>
    </source>
</reference>
<dbReference type="GO" id="GO:0016746">
    <property type="term" value="F:acyltransferase activity"/>
    <property type="evidence" value="ECO:0007669"/>
    <property type="project" value="InterPro"/>
</dbReference>
<gene>
    <name evidence="1" type="ORF">SAMN05421505_11252</name>
</gene>
<evidence type="ECO:0000313" key="1">
    <source>
        <dbReference type="EMBL" id="SDH17085.1"/>
    </source>
</evidence>
<evidence type="ECO:0000313" key="2">
    <source>
        <dbReference type="Proteomes" id="UP000198923"/>
    </source>
</evidence>
<dbReference type="EMBL" id="FNCN01000012">
    <property type="protein sequence ID" value="SDH17085.1"/>
    <property type="molecule type" value="Genomic_DNA"/>
</dbReference>
<dbReference type="SUPFAM" id="SSF53901">
    <property type="entry name" value="Thiolase-like"/>
    <property type="match status" value="1"/>
</dbReference>
<name>A0A1G8A7X2_9ACTN</name>
<dbReference type="Proteomes" id="UP000198923">
    <property type="component" value="Unassembled WGS sequence"/>
</dbReference>
<protein>
    <submittedName>
        <fullName evidence="1">Uncharacterized protein</fullName>
    </submittedName>
</protein>
<dbReference type="InterPro" id="IPR016039">
    <property type="entry name" value="Thiolase-like"/>
</dbReference>
<keyword evidence="2" id="KW-1185">Reference proteome</keyword>
<dbReference type="RefSeq" id="WP_093170989.1">
    <property type="nucleotide sequence ID" value="NZ_FNCN01000012.1"/>
</dbReference>